<dbReference type="Proteomes" id="UP000325558">
    <property type="component" value="Unassembled WGS sequence"/>
</dbReference>
<dbReference type="EMBL" id="ML737114">
    <property type="protein sequence ID" value="KAE8347151.1"/>
    <property type="molecule type" value="Genomic_DNA"/>
</dbReference>
<reference evidence="1" key="1">
    <citation type="submission" date="2019-04" db="EMBL/GenBank/DDBJ databases">
        <title>Friends and foes A comparative genomics study of 23 Aspergillus species from section Flavi.</title>
        <authorList>
            <consortium name="DOE Joint Genome Institute"/>
            <person name="Kjaerbolling I."/>
            <person name="Vesth T."/>
            <person name="Frisvad J.C."/>
            <person name="Nybo J.L."/>
            <person name="Theobald S."/>
            <person name="Kildgaard S."/>
            <person name="Isbrandt T."/>
            <person name="Kuo A."/>
            <person name="Sato A."/>
            <person name="Lyhne E.K."/>
            <person name="Kogle M.E."/>
            <person name="Wiebenga A."/>
            <person name="Kun R.S."/>
            <person name="Lubbers R.J."/>
            <person name="Makela M.R."/>
            <person name="Barry K."/>
            <person name="Chovatia M."/>
            <person name="Clum A."/>
            <person name="Daum C."/>
            <person name="Haridas S."/>
            <person name="He G."/>
            <person name="LaButti K."/>
            <person name="Lipzen A."/>
            <person name="Mondo S."/>
            <person name="Riley R."/>
            <person name="Salamov A."/>
            <person name="Simmons B.A."/>
            <person name="Magnuson J.K."/>
            <person name="Henrissat B."/>
            <person name="Mortensen U.H."/>
            <person name="Larsen T.O."/>
            <person name="Devries R.P."/>
            <person name="Grigoriev I.V."/>
            <person name="Machida M."/>
            <person name="Baker S.E."/>
            <person name="Andersen M.R."/>
        </authorList>
    </citation>
    <scope>NUCLEOTIDE SEQUENCE</scope>
    <source>
        <strain evidence="1">CBS 117612</strain>
    </source>
</reference>
<proteinExistence type="predicted"/>
<sequence length="284" mass="31806">MASTIDLGKLTSTSLDFEEIGLPTYESINAASADTPLPDKDVAAKAVKDAKEVPSIWFVNFPTKQAAAEKKVLADFMQSVQDYRCWASLIWWRTVYGHPAIPQDSKPESVAKRSAYAAKVGVKHMRETPWLGMNVDHNVSKDIECATSEFHTQLLEAVLQGFVGVVPAVLQALEGILKSLAKTVEQSTTNTDSKTVVCERYEYIPEADVIKSYVRLISFTVTDSMKNVEKAKKTERRVKCTIDYNEYEATFNRKLWDANAQQIEAEQKKAADDFRKQQTVDCPP</sequence>
<organism evidence="1">
    <name type="scientific">Aspergillus arachidicola</name>
    <dbReference type="NCBI Taxonomy" id="656916"/>
    <lineage>
        <taxon>Eukaryota</taxon>
        <taxon>Fungi</taxon>
        <taxon>Dikarya</taxon>
        <taxon>Ascomycota</taxon>
        <taxon>Pezizomycotina</taxon>
        <taxon>Eurotiomycetes</taxon>
        <taxon>Eurotiomycetidae</taxon>
        <taxon>Eurotiales</taxon>
        <taxon>Aspergillaceae</taxon>
        <taxon>Aspergillus</taxon>
        <taxon>Aspergillus subgen. Circumdati</taxon>
    </lineage>
</organism>
<gene>
    <name evidence="1" type="ORF">BDV24DRAFT_122900</name>
</gene>
<dbReference type="AlphaFoldDB" id="A0A5N6YP18"/>
<name>A0A5N6YP18_9EURO</name>
<dbReference type="OrthoDB" id="4467198at2759"/>
<protein>
    <submittedName>
        <fullName evidence="1">Uncharacterized protein</fullName>
    </submittedName>
</protein>
<evidence type="ECO:0000313" key="1">
    <source>
        <dbReference type="EMBL" id="KAE8347151.1"/>
    </source>
</evidence>
<accession>A0A5N6YP18</accession>